<dbReference type="Proteomes" id="UP000215861">
    <property type="component" value="Unassembled WGS sequence"/>
</dbReference>
<proteinExistence type="predicted"/>
<dbReference type="InterPro" id="IPR015421">
    <property type="entry name" value="PyrdxlP-dep_Trfase_major"/>
</dbReference>
<dbReference type="EMBL" id="NQKQ01000029">
    <property type="protein sequence ID" value="PAA06904.1"/>
    <property type="molecule type" value="Genomic_DNA"/>
</dbReference>
<name>A0A267A567_PSEFR</name>
<dbReference type="SUPFAM" id="SSF53383">
    <property type="entry name" value="PLP-dependent transferases"/>
    <property type="match status" value="1"/>
</dbReference>
<dbReference type="Gene3D" id="3.40.640.10">
    <property type="entry name" value="Type I PLP-dependent aspartate aminotransferase-like (Major domain)"/>
    <property type="match status" value="1"/>
</dbReference>
<dbReference type="InterPro" id="IPR015424">
    <property type="entry name" value="PyrdxlP-dep_Trfase"/>
</dbReference>
<sequence>MFQQLTDYELLGMKGHYNLSDGHAYHDINEIFPDFPTQLSEIWRDSELTKVNIAEQRFKHAFAKLINSETLEHSSDYKLSPTSSSSIDLVAAYLAVEAPRVLLVEPTFDNLALLLQRRGCVLQPLDEAHLQRPLNAQELFSLFDILSFDTLFLVNPNNPTGTTIGPECLRLVADYCAQRKKILVLDTTFRMYTLHQHDERAYLELSGCHYFIIEDTGKTWPTHDLKVSLISYSRDCSPLFDIIYDEVYLCHSRFAMLMFESLFDRTRYAGIAATIQAPVNDRHAYLIKKMSASMVYPKTQRTRTTLPMEWFEMKCNERFSDIDIVNYLANKDVHVLPGSFFYWSRKRPPYTAFRVSLSRRNSMFHASVDQLSSAIYQFEEEHRRAPSNVFT</sequence>
<feature type="domain" description="Aminotransferase class I/classII large" evidence="1">
    <location>
        <begin position="56"/>
        <end position="213"/>
    </location>
</feature>
<accession>A0A267A567</accession>
<dbReference type="GO" id="GO:0030170">
    <property type="term" value="F:pyridoxal phosphate binding"/>
    <property type="evidence" value="ECO:0007669"/>
    <property type="project" value="InterPro"/>
</dbReference>
<dbReference type="RefSeq" id="WP_095037994.1">
    <property type="nucleotide sequence ID" value="NZ_NQKQ01000029.1"/>
</dbReference>
<evidence type="ECO:0000313" key="3">
    <source>
        <dbReference type="Proteomes" id="UP000215861"/>
    </source>
</evidence>
<evidence type="ECO:0000259" key="1">
    <source>
        <dbReference type="Pfam" id="PF00155"/>
    </source>
</evidence>
<evidence type="ECO:0000313" key="2">
    <source>
        <dbReference type="EMBL" id="PAA06904.1"/>
    </source>
</evidence>
<dbReference type="AlphaFoldDB" id="A0A267A567"/>
<protein>
    <recommendedName>
        <fullName evidence="1">Aminotransferase class I/classII large domain-containing protein</fullName>
    </recommendedName>
</protein>
<reference evidence="2 3" key="1">
    <citation type="submission" date="2017-08" db="EMBL/GenBank/DDBJ databases">
        <title>Genomic and metabolic characterisation of spoilage-associated Pseudomonas species.</title>
        <authorList>
            <person name="Stanborough T."/>
            <person name="Fegan N."/>
            <person name="Powell S.M."/>
            <person name="Singh T."/>
            <person name="Tamplin M.L."/>
            <person name="Chandry P.S."/>
        </authorList>
    </citation>
    <scope>NUCLEOTIDE SEQUENCE [LARGE SCALE GENOMIC DNA]</scope>
    <source>
        <strain evidence="2 3">F1801</strain>
    </source>
</reference>
<dbReference type="Pfam" id="PF00155">
    <property type="entry name" value="Aminotran_1_2"/>
    <property type="match status" value="1"/>
</dbReference>
<dbReference type="OrthoDB" id="3861823at2"/>
<gene>
    <name evidence="2" type="ORF">CJU81_20320</name>
</gene>
<dbReference type="InterPro" id="IPR004839">
    <property type="entry name" value="Aminotransferase_I/II_large"/>
</dbReference>
<organism evidence="2 3">
    <name type="scientific">Pseudomonas fragi</name>
    <dbReference type="NCBI Taxonomy" id="296"/>
    <lineage>
        <taxon>Bacteria</taxon>
        <taxon>Pseudomonadati</taxon>
        <taxon>Pseudomonadota</taxon>
        <taxon>Gammaproteobacteria</taxon>
        <taxon>Pseudomonadales</taxon>
        <taxon>Pseudomonadaceae</taxon>
        <taxon>Pseudomonas</taxon>
    </lineage>
</organism>
<comment type="caution">
    <text evidence="2">The sequence shown here is derived from an EMBL/GenBank/DDBJ whole genome shotgun (WGS) entry which is preliminary data.</text>
</comment>
<dbReference type="InterPro" id="IPR015422">
    <property type="entry name" value="PyrdxlP-dep_Trfase_small"/>
</dbReference>
<dbReference type="Gene3D" id="3.90.1150.10">
    <property type="entry name" value="Aspartate Aminotransferase, domain 1"/>
    <property type="match status" value="1"/>
</dbReference>